<comment type="caution">
    <text evidence="1">The sequence shown here is derived from an EMBL/GenBank/DDBJ whole genome shotgun (WGS) entry which is preliminary data.</text>
</comment>
<dbReference type="AlphaFoldDB" id="A0A660SJ84"/>
<protein>
    <recommendedName>
        <fullName evidence="3">Peptidase MA-like domain-containing protein</fullName>
    </recommendedName>
</protein>
<dbReference type="Proteomes" id="UP000271125">
    <property type="component" value="Unassembled WGS sequence"/>
</dbReference>
<dbReference type="EMBL" id="QNBD01000115">
    <property type="protein sequence ID" value="RKX70858.1"/>
    <property type="molecule type" value="Genomic_DNA"/>
</dbReference>
<evidence type="ECO:0008006" key="3">
    <source>
        <dbReference type="Google" id="ProtNLM"/>
    </source>
</evidence>
<sequence>MKYISRRYILLVSLLLLLNNLNAGYLERFNHPELKWNYIYTGDFNIYYSGDDTVEAIKVARILEGFKDSVNFVLGTKIKPTNVILNSYDMVSNGFAMPLGDIIFIYTKPDYLNTTGNIDWLRRVARHEYSHIVTFRALTPFGWGPFRILTMSSIPTWFYEGIAQYCAESWDENREMFLKAGFIDNTILKYNFLDQTAINDIIDGRYFYEEGHSIVRAKMKENKNYIKDILHTQSFLGLLFPFQFNYLLSTGHLFYTDFEKWKSEKIEMYKIDKYKDNAVISPVKYVKGYLNNDSIDIYCGFNDLDRFSNELFYMKENKKYNVDKNAGAYFDVSSNGAFLIYSKKTHSMSGTLCEDIILYDIEKGKRKNLTKYAKVTNPTFFNCSTVVYTEFSNSKGVLRSININSKHSENILEPNDFEYLVTPSCYNGMIAYEHVGKTRYIKIINIDGYFIDSIYSPQGEARQPYFYNDSLLYFVGYFDGKPDIYRYNLNAHIYNKVIESVAGVFQPFVNKDSIYYIDYRGKSGFLLCSEEREQKIKKTDYKNNFTNVPLPDYYPVDIVRKGKYNAISSVRVKEILPLIIPDYYIQDNSAIYFNPRLGISALLFDPLMKNVILGFVCTNIRNPTPTIMFNYINSIYYPTITLYYMRFPFIKNYYPDSGKFEYDITEEGVLLVDVPYNLSSDARSYSGFNIGIYHTRWGDVTTRFADLSFYYGIGVGTYNGDVLPKDNFSIVVNEKFASSKILCYQDYNLFNIHHSLYKTYKGRFIYHYNYNYYFITGDLDKTSVFTNKGRYDDIPNYKMPQSFEIGGDFIIARNVGTNIGPFTLPYLQQFSMGLFNDFYFLYDTNYQSLSYRNYIGIRGIFKISYYYITLPIEVGYYYDIKRQYIDYYIHISYGVKI</sequence>
<organism evidence="1 2">
    <name type="scientific">candidate division TA06 bacterium</name>
    <dbReference type="NCBI Taxonomy" id="2250710"/>
    <lineage>
        <taxon>Bacteria</taxon>
        <taxon>Bacteria division TA06</taxon>
    </lineage>
</organism>
<proteinExistence type="predicted"/>
<evidence type="ECO:0000313" key="2">
    <source>
        <dbReference type="Proteomes" id="UP000271125"/>
    </source>
</evidence>
<reference evidence="1 2" key="1">
    <citation type="submission" date="2018-06" db="EMBL/GenBank/DDBJ databases">
        <title>Extensive metabolic versatility and redundancy in microbially diverse, dynamic hydrothermal sediments.</title>
        <authorList>
            <person name="Dombrowski N."/>
            <person name="Teske A."/>
            <person name="Baker B.J."/>
        </authorList>
    </citation>
    <scope>NUCLEOTIDE SEQUENCE [LARGE SCALE GENOMIC DNA]</scope>
    <source>
        <strain evidence="1">B10_G13</strain>
    </source>
</reference>
<gene>
    <name evidence="1" type="ORF">DRP43_02995</name>
</gene>
<dbReference type="SUPFAM" id="SSF82171">
    <property type="entry name" value="DPP6 N-terminal domain-like"/>
    <property type="match status" value="1"/>
</dbReference>
<accession>A0A660SJ84</accession>
<name>A0A660SJ84_UNCT6</name>
<evidence type="ECO:0000313" key="1">
    <source>
        <dbReference type="EMBL" id="RKX70858.1"/>
    </source>
</evidence>